<comment type="similarity">
    <text evidence="1">Belongs to the LysR transcriptional regulatory family.</text>
</comment>
<dbReference type="SUPFAM" id="SSF53850">
    <property type="entry name" value="Periplasmic binding protein-like II"/>
    <property type="match status" value="1"/>
</dbReference>
<dbReference type="InterPro" id="IPR036390">
    <property type="entry name" value="WH_DNA-bd_sf"/>
</dbReference>
<dbReference type="OrthoDB" id="464481at2"/>
<dbReference type="SUPFAM" id="SSF46785">
    <property type="entry name" value="Winged helix' DNA-binding domain"/>
    <property type="match status" value="1"/>
</dbReference>
<comment type="caution">
    <text evidence="7">The sequence shown here is derived from an EMBL/GenBank/DDBJ whole genome shotgun (WGS) entry which is preliminary data.</text>
</comment>
<dbReference type="PRINTS" id="PR00039">
    <property type="entry name" value="HTHLYSR"/>
</dbReference>
<evidence type="ECO:0000256" key="2">
    <source>
        <dbReference type="ARBA" id="ARBA00023015"/>
    </source>
</evidence>
<keyword evidence="4" id="KW-0010">Activator</keyword>
<dbReference type="Proteomes" id="UP000077628">
    <property type="component" value="Unassembled WGS sequence"/>
</dbReference>
<dbReference type="Pfam" id="PF00126">
    <property type="entry name" value="HTH_1"/>
    <property type="match status" value="1"/>
</dbReference>
<keyword evidence="5" id="KW-0804">Transcription</keyword>
<organism evidence="7 8">
    <name type="scientific">Methylomonas koyamae</name>
    <dbReference type="NCBI Taxonomy" id="702114"/>
    <lineage>
        <taxon>Bacteria</taxon>
        <taxon>Pseudomonadati</taxon>
        <taxon>Pseudomonadota</taxon>
        <taxon>Gammaproteobacteria</taxon>
        <taxon>Methylococcales</taxon>
        <taxon>Methylococcaceae</taxon>
        <taxon>Methylomonas</taxon>
    </lineage>
</organism>
<dbReference type="GO" id="GO:0003677">
    <property type="term" value="F:DNA binding"/>
    <property type="evidence" value="ECO:0007669"/>
    <property type="project" value="UniProtKB-KW"/>
</dbReference>
<name>A0A177PC60_9GAMM</name>
<accession>A0A177PC60</accession>
<dbReference type="PROSITE" id="PS50931">
    <property type="entry name" value="HTH_LYSR"/>
    <property type="match status" value="1"/>
</dbReference>
<evidence type="ECO:0000259" key="6">
    <source>
        <dbReference type="PROSITE" id="PS50931"/>
    </source>
</evidence>
<dbReference type="GO" id="GO:0003700">
    <property type="term" value="F:DNA-binding transcription factor activity"/>
    <property type="evidence" value="ECO:0007669"/>
    <property type="project" value="InterPro"/>
</dbReference>
<dbReference type="InterPro" id="IPR000847">
    <property type="entry name" value="LysR_HTH_N"/>
</dbReference>
<dbReference type="InterPro" id="IPR005119">
    <property type="entry name" value="LysR_subst-bd"/>
</dbReference>
<dbReference type="PANTHER" id="PTHR30293:SF2">
    <property type="entry name" value="TRANSCRIPTIONAL ACTIVATOR PROTEIN NHAR"/>
    <property type="match status" value="1"/>
</dbReference>
<dbReference type="EMBL" id="LUUK01000023">
    <property type="protein sequence ID" value="OAI27019.1"/>
    <property type="molecule type" value="Genomic_DNA"/>
</dbReference>
<evidence type="ECO:0000313" key="7">
    <source>
        <dbReference type="EMBL" id="OAI27019.1"/>
    </source>
</evidence>
<dbReference type="PANTHER" id="PTHR30293">
    <property type="entry name" value="TRANSCRIPTIONAL REGULATORY PROTEIN NAC-RELATED"/>
    <property type="match status" value="1"/>
</dbReference>
<evidence type="ECO:0000256" key="1">
    <source>
        <dbReference type="ARBA" id="ARBA00009437"/>
    </source>
</evidence>
<sequence length="299" mass="33064">MQERINYQHLFYFWHVAREASITRACEKLHLAQPTVSGQLAVFEQAIGDKLFFKSGRKLLLTDTGRVVFHYADEIFTLGRELTNTLKGLPTGRAWRLTVGVSDALPKLAVYRLIEPVFRLPEPVQIHCYEDKADRLLAEIAVQGVDLVLSDTPLTPASGAKAFNHFLGECDVSVFGSPGLAATYRDRFPRSLTGAPFLLPTGNTALRRSLDLWFDANGISPNIQAEIEDSALLKTFGAGGAGLFVAPSAVAGEICRQYGVEVLGRIETVLERFYAITLRRKQQHPAVTAILDHARDGWL</sequence>
<evidence type="ECO:0000256" key="4">
    <source>
        <dbReference type="ARBA" id="ARBA00023159"/>
    </source>
</evidence>
<feature type="domain" description="HTH lysR-type" evidence="6">
    <location>
        <begin position="5"/>
        <end position="62"/>
    </location>
</feature>
<proteinExistence type="inferred from homology"/>
<dbReference type="InterPro" id="IPR036388">
    <property type="entry name" value="WH-like_DNA-bd_sf"/>
</dbReference>
<keyword evidence="2" id="KW-0805">Transcription regulation</keyword>
<dbReference type="STRING" id="702114.A1355_01355"/>
<protein>
    <submittedName>
        <fullName evidence="7">LysR family transcriptional regulator</fullName>
    </submittedName>
</protein>
<gene>
    <name evidence="7" type="ORF">A1355_01355</name>
</gene>
<dbReference type="Gene3D" id="3.40.190.290">
    <property type="match status" value="1"/>
</dbReference>
<dbReference type="Pfam" id="PF03466">
    <property type="entry name" value="LysR_substrate"/>
    <property type="match status" value="1"/>
</dbReference>
<reference evidence="8" key="1">
    <citation type="submission" date="2016-03" db="EMBL/GenBank/DDBJ databases">
        <authorList>
            <person name="Heylen K."/>
            <person name="De Vos P."/>
            <person name="Vekeman B."/>
        </authorList>
    </citation>
    <scope>NUCLEOTIDE SEQUENCE [LARGE SCALE GENOMIC DNA]</scope>
    <source>
        <strain evidence="8">R-45383</strain>
    </source>
</reference>
<dbReference type="RefSeq" id="WP_064024551.1">
    <property type="nucleotide sequence ID" value="NZ_LUUK01000023.1"/>
</dbReference>
<dbReference type="GO" id="GO:2000142">
    <property type="term" value="P:regulation of DNA-templated transcription initiation"/>
    <property type="evidence" value="ECO:0007669"/>
    <property type="project" value="TreeGrafter"/>
</dbReference>
<keyword evidence="3" id="KW-0238">DNA-binding</keyword>
<dbReference type="AlphaFoldDB" id="A0A177PC60"/>
<keyword evidence="8" id="KW-1185">Reference proteome</keyword>
<evidence type="ECO:0000313" key="8">
    <source>
        <dbReference type="Proteomes" id="UP000077628"/>
    </source>
</evidence>
<evidence type="ECO:0000256" key="3">
    <source>
        <dbReference type="ARBA" id="ARBA00023125"/>
    </source>
</evidence>
<evidence type="ECO:0000256" key="5">
    <source>
        <dbReference type="ARBA" id="ARBA00023163"/>
    </source>
</evidence>
<dbReference type="Gene3D" id="1.10.10.10">
    <property type="entry name" value="Winged helix-like DNA-binding domain superfamily/Winged helix DNA-binding domain"/>
    <property type="match status" value="1"/>
</dbReference>